<organism evidence="1">
    <name type="scientific">Sulfurisphaera javensis</name>
    <dbReference type="NCBI Taxonomy" id="2049879"/>
    <lineage>
        <taxon>Archaea</taxon>
        <taxon>Thermoproteota</taxon>
        <taxon>Thermoprotei</taxon>
        <taxon>Sulfolobales</taxon>
        <taxon>Sulfolobaceae</taxon>
        <taxon>Sulfurisphaera</taxon>
    </lineage>
</organism>
<accession>A0AAT9GV48</accession>
<name>A0AAT9GV48_9CREN</name>
<protein>
    <recommendedName>
        <fullName evidence="2">Tc1-like transposase DDE domain-containing protein</fullName>
    </recommendedName>
</protein>
<dbReference type="GO" id="GO:0003676">
    <property type="term" value="F:nucleic acid binding"/>
    <property type="evidence" value="ECO:0007669"/>
    <property type="project" value="InterPro"/>
</dbReference>
<dbReference type="Gene3D" id="3.30.420.10">
    <property type="entry name" value="Ribonuclease H-like superfamily/Ribonuclease H"/>
    <property type="match status" value="1"/>
</dbReference>
<gene>
    <name evidence="1" type="ORF">SJAV_27520</name>
</gene>
<dbReference type="EMBL" id="AP031322">
    <property type="protein sequence ID" value="BFH74808.1"/>
    <property type="molecule type" value="Genomic_DNA"/>
</dbReference>
<evidence type="ECO:0000313" key="1">
    <source>
        <dbReference type="EMBL" id="BFH74808.1"/>
    </source>
</evidence>
<reference evidence="1" key="1">
    <citation type="submission" date="2024-03" db="EMBL/GenBank/DDBJ databases">
        <title>Complete genome sequence of Sulfurisphaera javensis strain KD-1.</title>
        <authorList>
            <person name="Sakai H."/>
            <person name="Nur N."/>
            <person name="Suwanto A."/>
            <person name="Kurosawa N."/>
        </authorList>
    </citation>
    <scope>NUCLEOTIDE SEQUENCE</scope>
    <source>
        <strain evidence="1">KD-1</strain>
    </source>
</reference>
<evidence type="ECO:0008006" key="2">
    <source>
        <dbReference type="Google" id="ProtNLM"/>
    </source>
</evidence>
<dbReference type="AlphaFoldDB" id="A0AAT9GV48"/>
<sequence length="110" mass="12904">MLVFIRVVLDAAEELGITLVFLPPYSGLNLIEFVWKDLKRCVNSYYTFPSGLLVKMFNELVSKGNYTRYWREKFSDVLARGGVVMSVEDFILFYRYYLFSNDITYNLVVV</sequence>
<proteinExistence type="predicted"/>
<dbReference type="InterPro" id="IPR036397">
    <property type="entry name" value="RNaseH_sf"/>
</dbReference>
<dbReference type="KEGG" id="sjv:SJAV_27520"/>